<name>A0A9P9RB31_FUSSL</name>
<evidence type="ECO:0000313" key="3">
    <source>
        <dbReference type="Proteomes" id="UP000736672"/>
    </source>
</evidence>
<comment type="caution">
    <text evidence="2">The sequence shown here is derived from an EMBL/GenBank/DDBJ whole genome shotgun (WGS) entry which is preliminary data.</text>
</comment>
<dbReference type="Proteomes" id="UP000736672">
    <property type="component" value="Unassembled WGS sequence"/>
</dbReference>
<keyword evidence="3" id="KW-1185">Reference proteome</keyword>
<dbReference type="EMBL" id="JAGTJS010000003">
    <property type="protein sequence ID" value="KAH7273021.1"/>
    <property type="molecule type" value="Genomic_DNA"/>
</dbReference>
<proteinExistence type="predicted"/>
<reference evidence="2" key="1">
    <citation type="journal article" date="2021" name="Nat. Commun.">
        <title>Genetic determinants of endophytism in the Arabidopsis root mycobiome.</title>
        <authorList>
            <person name="Mesny F."/>
            <person name="Miyauchi S."/>
            <person name="Thiergart T."/>
            <person name="Pickel B."/>
            <person name="Atanasova L."/>
            <person name="Karlsson M."/>
            <person name="Huettel B."/>
            <person name="Barry K.W."/>
            <person name="Haridas S."/>
            <person name="Chen C."/>
            <person name="Bauer D."/>
            <person name="Andreopoulos W."/>
            <person name="Pangilinan J."/>
            <person name="LaButti K."/>
            <person name="Riley R."/>
            <person name="Lipzen A."/>
            <person name="Clum A."/>
            <person name="Drula E."/>
            <person name="Henrissat B."/>
            <person name="Kohler A."/>
            <person name="Grigoriev I.V."/>
            <person name="Martin F.M."/>
            <person name="Hacquard S."/>
        </authorList>
    </citation>
    <scope>NUCLEOTIDE SEQUENCE</scope>
    <source>
        <strain evidence="2">FSSC 5 MPI-SDFR-AT-0091</strain>
    </source>
</reference>
<evidence type="ECO:0000256" key="1">
    <source>
        <dbReference type="SAM" id="MobiDB-lite"/>
    </source>
</evidence>
<feature type="compositionally biased region" description="Basic and acidic residues" evidence="1">
    <location>
        <begin position="60"/>
        <end position="75"/>
    </location>
</feature>
<dbReference type="AlphaFoldDB" id="A0A9P9RB31"/>
<feature type="region of interest" description="Disordered" evidence="1">
    <location>
        <begin position="54"/>
        <end position="75"/>
    </location>
</feature>
<accession>A0A9P9RB31</accession>
<organism evidence="2 3">
    <name type="scientific">Fusarium solani</name>
    <name type="common">Filamentous fungus</name>
    <dbReference type="NCBI Taxonomy" id="169388"/>
    <lineage>
        <taxon>Eukaryota</taxon>
        <taxon>Fungi</taxon>
        <taxon>Dikarya</taxon>
        <taxon>Ascomycota</taxon>
        <taxon>Pezizomycotina</taxon>
        <taxon>Sordariomycetes</taxon>
        <taxon>Hypocreomycetidae</taxon>
        <taxon>Hypocreales</taxon>
        <taxon>Nectriaceae</taxon>
        <taxon>Fusarium</taxon>
        <taxon>Fusarium solani species complex</taxon>
    </lineage>
</organism>
<protein>
    <submittedName>
        <fullName evidence="2">Uncharacterized protein</fullName>
    </submittedName>
</protein>
<sequence length="253" mass="27853">MCGPLNPGCQPRTLGLADLGPLSPGLWVAPWAILASEGLSGCKTEIPWLLTDVDAADGTGGDKENEERKRETRRREDLYVHFPPSSALFRITPAHADGRVCAVQSRGSRTKANKGTCRAWKRTDWGRDVVVIFSDGRLMHVVLQSDSPPIRPRCLSLRTVPVLESPRQRSFLLLIKQASHMIPVYQSHGPSYPNLLQLLHGPTGSSTPMLLLFQAPKEAYNRRLLLCSVAREFGPKSRMVNPSPSRASPDADS</sequence>
<evidence type="ECO:0000313" key="2">
    <source>
        <dbReference type="EMBL" id="KAH7273021.1"/>
    </source>
</evidence>
<gene>
    <name evidence="2" type="ORF">B0J15DRAFT_521841</name>
</gene>